<keyword evidence="1" id="KW-0472">Membrane</keyword>
<evidence type="ECO:0000256" key="2">
    <source>
        <dbReference type="SAM" id="SignalP"/>
    </source>
</evidence>
<dbReference type="InterPro" id="IPR036179">
    <property type="entry name" value="Ig-like_dom_sf"/>
</dbReference>
<keyword evidence="2" id="KW-0732">Signal</keyword>
<dbReference type="CDD" id="cd00096">
    <property type="entry name" value="Ig"/>
    <property type="match status" value="1"/>
</dbReference>
<dbReference type="FunCoup" id="A0A8M3B0L3">
    <property type="interactions" value="1119"/>
</dbReference>
<dbReference type="InterPro" id="IPR007110">
    <property type="entry name" value="Ig-like_dom"/>
</dbReference>
<dbReference type="PANTHER" id="PTHR21063:SF4">
    <property type="entry name" value="CD48 ANTIGEN-RELATED"/>
    <property type="match status" value="1"/>
</dbReference>
<proteinExistence type="predicted"/>
<reference evidence="5" key="1">
    <citation type="submission" date="2025-08" db="UniProtKB">
        <authorList>
            <consortium name="RefSeq"/>
        </authorList>
    </citation>
    <scope>IDENTIFICATION</scope>
    <source>
        <strain evidence="5">Tuebingen</strain>
        <tissue evidence="5">Fibroblasts and whole tissue</tissue>
    </source>
</reference>
<keyword evidence="1" id="KW-1133">Transmembrane helix</keyword>
<keyword evidence="1" id="KW-0812">Transmembrane</keyword>
<feature type="domain" description="Ig-like" evidence="3">
    <location>
        <begin position="128"/>
        <end position="215"/>
    </location>
</feature>
<dbReference type="PANTHER" id="PTHR21063">
    <property type="entry name" value="LFA-3"/>
    <property type="match status" value="1"/>
</dbReference>
<evidence type="ECO:0000313" key="5">
    <source>
        <dbReference type="RefSeq" id="XP_009300834.1"/>
    </source>
</evidence>
<sequence>MFQMFVLYCLCWRCCAGVFDESVSVMEGDSVTLNSGVTHIQEAEEILLTYGAKNTLIAKITITNQTVSKFIVVNGRFRDRLKLDRQTGSLIITNITTEHAGDYKLDMGEVKLTPKTFNVSVYPYLPVPVLIFNSSQCSSSSSSSVQYCSVLCSVVNVSAVSLSWYKGNSVLSSISVSDLSISLSLPLEVEYQDNNTYSCVINNTISNHTTHLDINTLCQPCQDPPVSLTVFIAAAEALLLVVAVAIFCICRKHRKTNEDEITFAVMLPHATFPEKNVQKWIQIIFINDNQHILATNYTDDMRFIFLLVFID</sequence>
<dbReference type="RefSeq" id="XP_009300834.1">
    <property type="nucleotide sequence ID" value="XM_009302559.5"/>
</dbReference>
<feature type="transmembrane region" description="Helical" evidence="1">
    <location>
        <begin position="228"/>
        <end position="250"/>
    </location>
</feature>
<organism evidence="4 5">
    <name type="scientific">Danio rerio</name>
    <name type="common">Zebrafish</name>
    <name type="synonym">Brachydanio rerio</name>
    <dbReference type="NCBI Taxonomy" id="7955"/>
    <lineage>
        <taxon>Eukaryota</taxon>
        <taxon>Metazoa</taxon>
        <taxon>Chordata</taxon>
        <taxon>Craniata</taxon>
        <taxon>Vertebrata</taxon>
        <taxon>Euteleostomi</taxon>
        <taxon>Actinopterygii</taxon>
        <taxon>Neopterygii</taxon>
        <taxon>Teleostei</taxon>
        <taxon>Ostariophysi</taxon>
        <taxon>Cypriniformes</taxon>
        <taxon>Danionidae</taxon>
        <taxon>Danioninae</taxon>
        <taxon>Danio</taxon>
    </lineage>
</organism>
<protein>
    <submittedName>
        <fullName evidence="5">Uncharacterized protein isoform X1</fullName>
    </submittedName>
</protein>
<dbReference type="AlphaFoldDB" id="A0A8M3B0L3"/>
<name>A0A8M3B0L3_DANRE</name>
<dbReference type="Proteomes" id="UP000000437">
    <property type="component" value="Chromosome 22"/>
</dbReference>
<dbReference type="Gene3D" id="2.60.40.10">
    <property type="entry name" value="Immunoglobulins"/>
    <property type="match status" value="2"/>
</dbReference>
<dbReference type="OrthoDB" id="8741746at2759"/>
<dbReference type="GeneID" id="100330694"/>
<evidence type="ECO:0000256" key="1">
    <source>
        <dbReference type="SAM" id="Phobius"/>
    </source>
</evidence>
<evidence type="ECO:0000259" key="3">
    <source>
        <dbReference type="PROSITE" id="PS50835"/>
    </source>
</evidence>
<dbReference type="PROSITE" id="PS50835">
    <property type="entry name" value="IG_LIKE"/>
    <property type="match status" value="1"/>
</dbReference>
<feature type="signal peptide" evidence="2">
    <location>
        <begin position="1"/>
        <end position="16"/>
    </location>
</feature>
<dbReference type="SUPFAM" id="SSF48726">
    <property type="entry name" value="Immunoglobulin"/>
    <property type="match status" value="2"/>
</dbReference>
<gene>
    <name evidence="5" type="primary">LOC100330694</name>
</gene>
<dbReference type="InterPro" id="IPR013783">
    <property type="entry name" value="Ig-like_fold"/>
</dbReference>
<accession>A0A8M3B0L3</accession>
<evidence type="ECO:0000313" key="4">
    <source>
        <dbReference type="Proteomes" id="UP000000437"/>
    </source>
</evidence>
<keyword evidence="4" id="KW-1185">Reference proteome</keyword>
<feature type="chain" id="PRO_5035461295" evidence="2">
    <location>
        <begin position="17"/>
        <end position="311"/>
    </location>
</feature>